<dbReference type="CDD" id="cd03784">
    <property type="entry name" value="GT1_Gtf-like"/>
    <property type="match status" value="1"/>
</dbReference>
<name>A0A0U9HJR1_KLENI</name>
<evidence type="ECO:0000256" key="4">
    <source>
        <dbReference type="RuleBase" id="RU003718"/>
    </source>
</evidence>
<dbReference type="PROSITE" id="PS00375">
    <property type="entry name" value="UDPGT"/>
    <property type="match status" value="1"/>
</dbReference>
<dbReference type="PANTHER" id="PTHR48043:SF145">
    <property type="entry name" value="FI06409P-RELATED"/>
    <property type="match status" value="1"/>
</dbReference>
<evidence type="ECO:0000313" key="7">
    <source>
        <dbReference type="EMBL" id="GAQ77943.1"/>
    </source>
</evidence>
<evidence type="ECO:0000256" key="3">
    <source>
        <dbReference type="ARBA" id="ARBA00022679"/>
    </source>
</evidence>
<dbReference type="InterPro" id="IPR035595">
    <property type="entry name" value="UDP_glycos_trans_CS"/>
</dbReference>
<dbReference type="GO" id="GO:0008194">
    <property type="term" value="F:UDP-glycosyltransferase activity"/>
    <property type="evidence" value="ECO:0000318"/>
    <property type="project" value="GO_Central"/>
</dbReference>
<dbReference type="Proteomes" id="UP000054558">
    <property type="component" value="Unassembled WGS sequence"/>
</dbReference>
<keyword evidence="6" id="KW-0472">Membrane</keyword>
<dbReference type="PANTHER" id="PTHR48043">
    <property type="entry name" value="EG:EG0003.4 PROTEIN-RELATED"/>
    <property type="match status" value="1"/>
</dbReference>
<dbReference type="OrthoDB" id="5835829at2759"/>
<evidence type="ECO:0000256" key="6">
    <source>
        <dbReference type="SAM" id="Phobius"/>
    </source>
</evidence>
<organism evidence="7 8">
    <name type="scientific">Klebsormidium nitens</name>
    <name type="common">Green alga</name>
    <name type="synonym">Ulothrix nitens</name>
    <dbReference type="NCBI Taxonomy" id="105231"/>
    <lineage>
        <taxon>Eukaryota</taxon>
        <taxon>Viridiplantae</taxon>
        <taxon>Streptophyta</taxon>
        <taxon>Klebsormidiophyceae</taxon>
        <taxon>Klebsormidiales</taxon>
        <taxon>Klebsormidiaceae</taxon>
        <taxon>Klebsormidium</taxon>
    </lineage>
</organism>
<evidence type="ECO:0000313" key="8">
    <source>
        <dbReference type="Proteomes" id="UP000054558"/>
    </source>
</evidence>
<dbReference type="OMA" id="QLFCVGC"/>
<sequence>MFARMEVDLFQVLDPLFEVGRAFGGTDIIIADGMTQTGVWLAQKFDLPVVINDPHSFAAKLPPSLIYPVFPSGFDARMPFLKRLGNSIFFVVGKGLGAYKDSQVQKLVKERGIMEPPGYKFLSASVGDRYVAEPVLVNTVPGLDFPREAGPNQFFVGPLVSSTIQPVSQNIATWLKARESNQDPTVLVSFGSSAYLNDAQGRTFLRGLIDAGVHAIWPCRPGNRGFLEGVEVPERIRIEEWVPQQAILNHSAVSGYVGHCGTGGTHQTLAFGKPVVCIPFMADHFETAARIRASGAGRSIDLQTLTSGDAATVTEAIRSITSKDSPCRIAAERVAALMRVYGGVTSAADVVEYIAAFGYDHLKIASWEMGWFARTSFDVLAFWAAALGLVALLGSFALRRFVTAIAPARKQKAA</sequence>
<keyword evidence="6" id="KW-0812">Transmembrane</keyword>
<dbReference type="AlphaFoldDB" id="A0A0U9HJR1"/>
<dbReference type="Gene3D" id="3.40.50.2000">
    <property type="entry name" value="Glycogen Phosphorylase B"/>
    <property type="match status" value="2"/>
</dbReference>
<dbReference type="SUPFAM" id="SSF53756">
    <property type="entry name" value="UDP-Glycosyltransferase/glycogen phosphorylase"/>
    <property type="match status" value="1"/>
</dbReference>
<dbReference type="EC" id="2.4.1.-" evidence="5"/>
<dbReference type="InterPro" id="IPR050271">
    <property type="entry name" value="UDP-glycosyltransferase"/>
</dbReference>
<keyword evidence="3 4" id="KW-0808">Transferase</keyword>
<dbReference type="Pfam" id="PF00201">
    <property type="entry name" value="UDPGT"/>
    <property type="match status" value="1"/>
</dbReference>
<accession>A0A0U9HJR1</accession>
<keyword evidence="8" id="KW-1185">Reference proteome</keyword>
<keyword evidence="2 4" id="KW-0328">Glycosyltransferase</keyword>
<protein>
    <recommendedName>
        <fullName evidence="5">Glycosyltransferase</fullName>
        <ecNumber evidence="5">2.4.1.-</ecNumber>
    </recommendedName>
</protein>
<proteinExistence type="inferred from homology"/>
<feature type="transmembrane region" description="Helical" evidence="6">
    <location>
        <begin position="380"/>
        <end position="402"/>
    </location>
</feature>
<reference evidence="7 8" key="1">
    <citation type="journal article" date="2014" name="Nat. Commun.">
        <title>Klebsormidium flaccidum genome reveals primary factors for plant terrestrial adaptation.</title>
        <authorList>
            <person name="Hori K."/>
            <person name="Maruyama F."/>
            <person name="Fujisawa T."/>
            <person name="Togashi T."/>
            <person name="Yamamoto N."/>
            <person name="Seo M."/>
            <person name="Sato S."/>
            <person name="Yamada T."/>
            <person name="Mori H."/>
            <person name="Tajima N."/>
            <person name="Moriyama T."/>
            <person name="Ikeuchi M."/>
            <person name="Watanabe M."/>
            <person name="Wada H."/>
            <person name="Kobayashi K."/>
            <person name="Saito M."/>
            <person name="Masuda T."/>
            <person name="Sasaki-Sekimoto Y."/>
            <person name="Mashiguchi K."/>
            <person name="Awai K."/>
            <person name="Shimojima M."/>
            <person name="Masuda S."/>
            <person name="Iwai M."/>
            <person name="Nobusawa T."/>
            <person name="Narise T."/>
            <person name="Kondo S."/>
            <person name="Saito H."/>
            <person name="Sato R."/>
            <person name="Murakawa M."/>
            <person name="Ihara Y."/>
            <person name="Oshima-Yamada Y."/>
            <person name="Ohtaka K."/>
            <person name="Satoh M."/>
            <person name="Sonobe K."/>
            <person name="Ishii M."/>
            <person name="Ohtani R."/>
            <person name="Kanamori-Sato M."/>
            <person name="Honoki R."/>
            <person name="Miyazaki D."/>
            <person name="Mochizuki H."/>
            <person name="Umetsu J."/>
            <person name="Higashi K."/>
            <person name="Shibata D."/>
            <person name="Kamiya Y."/>
            <person name="Sato N."/>
            <person name="Nakamura Y."/>
            <person name="Tabata S."/>
            <person name="Ida S."/>
            <person name="Kurokawa K."/>
            <person name="Ohta H."/>
        </authorList>
    </citation>
    <scope>NUCLEOTIDE SEQUENCE [LARGE SCALE GENOMIC DNA]</scope>
    <source>
        <strain evidence="7 8">NIES-2285</strain>
    </source>
</reference>
<keyword evidence="6" id="KW-1133">Transmembrane helix</keyword>
<dbReference type="STRING" id="105231.A0A0U9HJR1"/>
<dbReference type="InterPro" id="IPR002213">
    <property type="entry name" value="UDP_glucos_trans"/>
</dbReference>
<evidence type="ECO:0000256" key="1">
    <source>
        <dbReference type="ARBA" id="ARBA00009995"/>
    </source>
</evidence>
<dbReference type="EMBL" id="DF236955">
    <property type="protein sequence ID" value="GAQ77943.1"/>
    <property type="molecule type" value="Genomic_DNA"/>
</dbReference>
<evidence type="ECO:0000256" key="2">
    <source>
        <dbReference type="ARBA" id="ARBA00022676"/>
    </source>
</evidence>
<evidence type="ECO:0000256" key="5">
    <source>
        <dbReference type="RuleBase" id="RU362057"/>
    </source>
</evidence>
<comment type="similarity">
    <text evidence="1 4">Belongs to the UDP-glycosyltransferase family.</text>
</comment>
<gene>
    <name evidence="7" type="ORF">KFL_000060080</name>
</gene>